<dbReference type="Proteomes" id="UP000438429">
    <property type="component" value="Unassembled WGS sequence"/>
</dbReference>
<proteinExistence type="predicted"/>
<sequence length="66" mass="7339">MKVVQPLPVHSSTGRCIEDLCSRGGKAKQGMASSKGRMQHVQPAELPHNQKILMDPRCENQENSLR</sequence>
<evidence type="ECO:0000256" key="1">
    <source>
        <dbReference type="SAM" id="MobiDB-lite"/>
    </source>
</evidence>
<organism evidence="2 3">
    <name type="scientific">Scophthalmus maximus</name>
    <name type="common">Turbot</name>
    <name type="synonym">Psetta maxima</name>
    <dbReference type="NCBI Taxonomy" id="52904"/>
    <lineage>
        <taxon>Eukaryota</taxon>
        <taxon>Metazoa</taxon>
        <taxon>Chordata</taxon>
        <taxon>Craniata</taxon>
        <taxon>Vertebrata</taxon>
        <taxon>Euteleostomi</taxon>
        <taxon>Actinopterygii</taxon>
        <taxon>Neopterygii</taxon>
        <taxon>Teleostei</taxon>
        <taxon>Neoteleostei</taxon>
        <taxon>Acanthomorphata</taxon>
        <taxon>Carangaria</taxon>
        <taxon>Pleuronectiformes</taxon>
        <taxon>Pleuronectoidei</taxon>
        <taxon>Scophthalmidae</taxon>
        <taxon>Scophthalmus</taxon>
    </lineage>
</organism>
<comment type="caution">
    <text evidence="2">The sequence shown here is derived from an EMBL/GenBank/DDBJ whole genome shotgun (WGS) entry which is preliminary data.</text>
</comment>
<evidence type="ECO:0000313" key="3">
    <source>
        <dbReference type="Proteomes" id="UP000438429"/>
    </source>
</evidence>
<evidence type="ECO:0000313" key="2">
    <source>
        <dbReference type="EMBL" id="KAF0024510.1"/>
    </source>
</evidence>
<accession>A0A6A4RYV5</accession>
<dbReference type="EMBL" id="VEVO01000021">
    <property type="protein sequence ID" value="KAF0024510.1"/>
    <property type="molecule type" value="Genomic_DNA"/>
</dbReference>
<name>A0A6A4RYV5_SCOMX</name>
<protein>
    <submittedName>
        <fullName evidence="2">Uncharacterized protein</fullName>
    </submittedName>
</protein>
<dbReference type="AlphaFoldDB" id="A0A6A4RYV5"/>
<feature type="region of interest" description="Disordered" evidence="1">
    <location>
        <begin position="26"/>
        <end position="46"/>
    </location>
</feature>
<gene>
    <name evidence="2" type="ORF">F2P81_023312</name>
</gene>
<reference evidence="2 3" key="1">
    <citation type="submission" date="2019-06" db="EMBL/GenBank/DDBJ databases">
        <title>Draft genomes of female and male turbot (Scophthalmus maximus).</title>
        <authorList>
            <person name="Xu H."/>
            <person name="Xu X.-W."/>
            <person name="Shao C."/>
            <person name="Chen S."/>
        </authorList>
    </citation>
    <scope>NUCLEOTIDE SEQUENCE [LARGE SCALE GENOMIC DNA]</scope>
    <source>
        <strain evidence="2">Ysfricsl-2016a</strain>
        <tissue evidence="2">Blood</tissue>
    </source>
</reference>